<dbReference type="GeneID" id="106817979"/>
<evidence type="ECO:0000313" key="4">
    <source>
        <dbReference type="RefSeq" id="XP_014678169.1"/>
    </source>
</evidence>
<evidence type="ECO:0000256" key="1">
    <source>
        <dbReference type="ARBA" id="ARBA00023157"/>
    </source>
</evidence>
<name>A0ABM1F148_PRICU</name>
<feature type="non-terminal residue" evidence="4">
    <location>
        <position position="189"/>
    </location>
</feature>
<reference evidence="4" key="1">
    <citation type="submission" date="2025-08" db="UniProtKB">
        <authorList>
            <consortium name="RefSeq"/>
        </authorList>
    </citation>
    <scope>IDENTIFICATION</scope>
</reference>
<sequence>MNGVFLVAFFAAVLFNVLYLLGCVRPAFSAQMRNHHQGFRDISDEDYDITVPTRLDASGMPRADSEPHYRRRRAIEEADRWKGGGDDSTLYRIKAFGKEFTLHLTAYSDFLSPNFVVEQIIDNVTWIFRPEGLPEGNLAHCFYRGVVDEQEDSAAAVSLCHGLFGSFRTSTEEYFIEPMPSSDGDDDDV</sequence>
<dbReference type="PANTHER" id="PTHR11905:SF256">
    <property type="entry name" value="PEPTIDASE M12B DOMAIN-CONTAINING PROTEIN"/>
    <property type="match status" value="1"/>
</dbReference>
<protein>
    <submittedName>
        <fullName evidence="4">A disintegrin and metalloproteinase with thrombospondin motifs 9-like</fullName>
    </submittedName>
</protein>
<keyword evidence="1" id="KW-1015">Disulfide bond</keyword>
<gene>
    <name evidence="4" type="primary">LOC106817979</name>
</gene>
<dbReference type="InterPro" id="IPR002870">
    <property type="entry name" value="Peptidase_M12B_N"/>
</dbReference>
<dbReference type="Pfam" id="PF01562">
    <property type="entry name" value="Pep_M12B_propep"/>
    <property type="match status" value="1"/>
</dbReference>
<evidence type="ECO:0000259" key="2">
    <source>
        <dbReference type="Pfam" id="PF01562"/>
    </source>
</evidence>
<proteinExistence type="predicted"/>
<feature type="domain" description="Peptidase M12B propeptide" evidence="2">
    <location>
        <begin position="48"/>
        <end position="147"/>
    </location>
</feature>
<dbReference type="Proteomes" id="UP000695022">
    <property type="component" value="Unplaced"/>
</dbReference>
<keyword evidence="3" id="KW-1185">Reference proteome</keyword>
<organism evidence="3 4">
    <name type="scientific">Priapulus caudatus</name>
    <name type="common">Priapulid worm</name>
    <dbReference type="NCBI Taxonomy" id="37621"/>
    <lineage>
        <taxon>Eukaryota</taxon>
        <taxon>Metazoa</taxon>
        <taxon>Ecdysozoa</taxon>
        <taxon>Scalidophora</taxon>
        <taxon>Priapulida</taxon>
        <taxon>Priapulimorpha</taxon>
        <taxon>Priapulimorphida</taxon>
        <taxon>Priapulidae</taxon>
        <taxon>Priapulus</taxon>
    </lineage>
</organism>
<dbReference type="RefSeq" id="XP_014678169.1">
    <property type="nucleotide sequence ID" value="XM_014822683.1"/>
</dbReference>
<accession>A0ABM1F148</accession>
<dbReference type="PANTHER" id="PTHR11905">
    <property type="entry name" value="ADAM A DISINTEGRIN AND METALLOPROTEASE DOMAIN"/>
    <property type="match status" value="1"/>
</dbReference>
<evidence type="ECO:0000313" key="3">
    <source>
        <dbReference type="Proteomes" id="UP000695022"/>
    </source>
</evidence>